<name>A0ABX1MJQ3_9RHOO</name>
<dbReference type="RefSeq" id="WP_169205617.1">
    <property type="nucleotide sequence ID" value="NZ_CP059560.1"/>
</dbReference>
<sequence length="101" mass="10929">MERRTRPGRSKPGSRVAPGPADDPLAGLPNVTSLIETEGQITLGQLYPVGCVAIANDDHNCLAILQRRDGETLYELLIRLDAAISRALRDGEFTDEINASD</sequence>
<evidence type="ECO:0000313" key="2">
    <source>
        <dbReference type="EMBL" id="NMF88190.1"/>
    </source>
</evidence>
<accession>A0ABX1MJQ3</accession>
<reference evidence="2 3" key="1">
    <citation type="submission" date="2019-12" db="EMBL/GenBank/DDBJ databases">
        <title>Comparative genomics gives insights into the taxonomy of the Azoarcus-Aromatoleum group and reveals separate origins of nif in the plant-associated Azoarcus and non-plant-associated Aromatoleum sub-groups.</title>
        <authorList>
            <person name="Lafos M."/>
            <person name="Maluk M."/>
            <person name="Batista M."/>
            <person name="Junghare M."/>
            <person name="Carmona M."/>
            <person name="Faoro H."/>
            <person name="Cruz L.M."/>
            <person name="Battistoni F."/>
            <person name="De Souza E."/>
            <person name="Pedrosa F."/>
            <person name="Chen W.-M."/>
            <person name="Poole P.S."/>
            <person name="Dixon R.A."/>
            <person name="James E.K."/>
        </authorList>
    </citation>
    <scope>NUCLEOTIDE SEQUENCE [LARGE SCALE GENOMIC DNA]</scope>
    <source>
        <strain evidence="2 3">ToN1</strain>
    </source>
</reference>
<evidence type="ECO:0000313" key="3">
    <source>
        <dbReference type="Proteomes" id="UP000652074"/>
    </source>
</evidence>
<protein>
    <submittedName>
        <fullName evidence="2">Uncharacterized protein</fullName>
    </submittedName>
</protein>
<gene>
    <name evidence="2" type="ORF">GPA26_06805</name>
</gene>
<feature type="region of interest" description="Disordered" evidence="1">
    <location>
        <begin position="1"/>
        <end position="28"/>
    </location>
</feature>
<dbReference type="Proteomes" id="UP000652074">
    <property type="component" value="Unassembled WGS sequence"/>
</dbReference>
<dbReference type="EMBL" id="WTVR01000010">
    <property type="protein sequence ID" value="NMF88190.1"/>
    <property type="molecule type" value="Genomic_DNA"/>
</dbReference>
<proteinExistence type="predicted"/>
<evidence type="ECO:0000256" key="1">
    <source>
        <dbReference type="SAM" id="MobiDB-lite"/>
    </source>
</evidence>
<keyword evidence="3" id="KW-1185">Reference proteome</keyword>
<organism evidence="2 3">
    <name type="scientific">Aromatoleum petrolei</name>
    <dbReference type="NCBI Taxonomy" id="76116"/>
    <lineage>
        <taxon>Bacteria</taxon>
        <taxon>Pseudomonadati</taxon>
        <taxon>Pseudomonadota</taxon>
        <taxon>Betaproteobacteria</taxon>
        <taxon>Rhodocyclales</taxon>
        <taxon>Rhodocyclaceae</taxon>
        <taxon>Aromatoleum</taxon>
    </lineage>
</organism>
<comment type="caution">
    <text evidence="2">The sequence shown here is derived from an EMBL/GenBank/DDBJ whole genome shotgun (WGS) entry which is preliminary data.</text>
</comment>